<evidence type="ECO:0000313" key="3">
    <source>
        <dbReference type="EMBL" id="PIA35308.1"/>
    </source>
</evidence>
<evidence type="ECO:0000313" key="4">
    <source>
        <dbReference type="Proteomes" id="UP000230069"/>
    </source>
</evidence>
<feature type="signal peptide" evidence="2">
    <location>
        <begin position="1"/>
        <end position="22"/>
    </location>
</feature>
<name>A0A2G5CVL5_AQUCA</name>
<dbReference type="Proteomes" id="UP000230069">
    <property type="component" value="Unassembled WGS sequence"/>
</dbReference>
<evidence type="ECO:0000256" key="1">
    <source>
        <dbReference type="SAM" id="MobiDB-lite"/>
    </source>
</evidence>
<dbReference type="InParanoid" id="A0A2G5CVL5"/>
<feature type="chain" id="PRO_5013707131" evidence="2">
    <location>
        <begin position="23"/>
        <end position="221"/>
    </location>
</feature>
<dbReference type="AlphaFoldDB" id="A0A2G5CVL5"/>
<proteinExistence type="predicted"/>
<organism evidence="3 4">
    <name type="scientific">Aquilegia coerulea</name>
    <name type="common">Rocky mountain columbine</name>
    <dbReference type="NCBI Taxonomy" id="218851"/>
    <lineage>
        <taxon>Eukaryota</taxon>
        <taxon>Viridiplantae</taxon>
        <taxon>Streptophyta</taxon>
        <taxon>Embryophyta</taxon>
        <taxon>Tracheophyta</taxon>
        <taxon>Spermatophyta</taxon>
        <taxon>Magnoliopsida</taxon>
        <taxon>Ranunculales</taxon>
        <taxon>Ranunculaceae</taxon>
        <taxon>Thalictroideae</taxon>
        <taxon>Aquilegia</taxon>
    </lineage>
</organism>
<keyword evidence="4" id="KW-1185">Reference proteome</keyword>
<accession>A0A2G5CVL5</accession>
<protein>
    <submittedName>
        <fullName evidence="3">Uncharacterized protein</fullName>
    </submittedName>
</protein>
<keyword evidence="2" id="KW-0732">Signal</keyword>
<evidence type="ECO:0000256" key="2">
    <source>
        <dbReference type="SAM" id="SignalP"/>
    </source>
</evidence>
<feature type="region of interest" description="Disordered" evidence="1">
    <location>
        <begin position="85"/>
        <end position="159"/>
    </location>
</feature>
<gene>
    <name evidence="3" type="ORF">AQUCO_03500007v1</name>
</gene>
<sequence>MMIIKTHEIICSFLAMLMLVLASHVSTTTAASPASVPRVNSMEDGISASLRKGIRGFFAKRRGGDAGSSFTTPIAGMDPKLMLQRSVPASGSSASSDNPANNNGSVGSVGVSLDHQKDSGGDHHSSSEQQHHEHEHDQKHNKDKKGSSSTTGGNNKGRKFKVCMTHNHCYKKKLVCPKKCGKKSSSPTPSSSSSRLLLIPNHFPGHNNHCVLNCKKCVAHC</sequence>
<feature type="compositionally biased region" description="Basic and acidic residues" evidence="1">
    <location>
        <begin position="114"/>
        <end position="146"/>
    </location>
</feature>
<dbReference type="EMBL" id="KZ305052">
    <property type="protein sequence ID" value="PIA35308.1"/>
    <property type="molecule type" value="Genomic_DNA"/>
</dbReference>
<feature type="compositionally biased region" description="Low complexity" evidence="1">
    <location>
        <begin position="86"/>
        <end position="112"/>
    </location>
</feature>
<reference evidence="3 4" key="1">
    <citation type="submission" date="2017-09" db="EMBL/GenBank/DDBJ databases">
        <title>WGS assembly of Aquilegia coerulea Goldsmith.</title>
        <authorList>
            <person name="Hodges S."/>
            <person name="Kramer E."/>
            <person name="Nordborg M."/>
            <person name="Tomkins J."/>
            <person name="Borevitz J."/>
            <person name="Derieg N."/>
            <person name="Yan J."/>
            <person name="Mihaltcheva S."/>
            <person name="Hayes R.D."/>
            <person name="Rokhsar D."/>
        </authorList>
    </citation>
    <scope>NUCLEOTIDE SEQUENCE [LARGE SCALE GENOMIC DNA]</scope>
    <source>
        <strain evidence="4">cv. Goldsmith</strain>
    </source>
</reference>